<feature type="transmembrane region" description="Helical" evidence="1">
    <location>
        <begin position="102"/>
        <end position="121"/>
    </location>
</feature>
<dbReference type="Proteomes" id="UP001597468">
    <property type="component" value="Unassembled WGS sequence"/>
</dbReference>
<evidence type="ECO:0000313" key="2">
    <source>
        <dbReference type="EMBL" id="MFD2518063.1"/>
    </source>
</evidence>
<comment type="caution">
    <text evidence="2">The sequence shown here is derived from an EMBL/GenBank/DDBJ whole genome shotgun (WGS) entry which is preliminary data.</text>
</comment>
<proteinExistence type="predicted"/>
<name>A0ABW5IXB6_9FLAO</name>
<evidence type="ECO:0000313" key="3">
    <source>
        <dbReference type="Proteomes" id="UP001597468"/>
    </source>
</evidence>
<gene>
    <name evidence="2" type="ORF">ACFSTG_09175</name>
</gene>
<sequence length="122" mass="14226">MIKEPLRRERFSSNSDYLLKLIEEEDATLILSGENAEDFNKLMKYELITIEDHKLHLTRRGEKAKEIGVSAMLQELETIDKLEAKPVIADFHDAEEKENRTLLIYIFLAFFLIAILILAIYL</sequence>
<dbReference type="EMBL" id="JBHULT010000008">
    <property type="protein sequence ID" value="MFD2518063.1"/>
    <property type="molecule type" value="Genomic_DNA"/>
</dbReference>
<keyword evidence="1" id="KW-1133">Transmembrane helix</keyword>
<keyword evidence="1" id="KW-0812">Transmembrane</keyword>
<protein>
    <submittedName>
        <fullName evidence="2">Uncharacterized protein</fullName>
    </submittedName>
</protein>
<reference evidence="3" key="1">
    <citation type="journal article" date="2019" name="Int. J. Syst. Evol. Microbiol.">
        <title>The Global Catalogue of Microorganisms (GCM) 10K type strain sequencing project: providing services to taxonomists for standard genome sequencing and annotation.</title>
        <authorList>
            <consortium name="The Broad Institute Genomics Platform"/>
            <consortium name="The Broad Institute Genome Sequencing Center for Infectious Disease"/>
            <person name="Wu L."/>
            <person name="Ma J."/>
        </authorList>
    </citation>
    <scope>NUCLEOTIDE SEQUENCE [LARGE SCALE GENOMIC DNA]</scope>
    <source>
        <strain evidence="3">KCTC 42585</strain>
    </source>
</reference>
<keyword evidence="1" id="KW-0472">Membrane</keyword>
<accession>A0ABW5IXB6</accession>
<keyword evidence="3" id="KW-1185">Reference proteome</keyword>
<dbReference type="RefSeq" id="WP_380751462.1">
    <property type="nucleotide sequence ID" value="NZ_JBHULT010000008.1"/>
</dbReference>
<organism evidence="2 3">
    <name type="scientific">Salinimicrobium flavum</name>
    <dbReference type="NCBI Taxonomy" id="1737065"/>
    <lineage>
        <taxon>Bacteria</taxon>
        <taxon>Pseudomonadati</taxon>
        <taxon>Bacteroidota</taxon>
        <taxon>Flavobacteriia</taxon>
        <taxon>Flavobacteriales</taxon>
        <taxon>Flavobacteriaceae</taxon>
        <taxon>Salinimicrobium</taxon>
    </lineage>
</organism>
<evidence type="ECO:0000256" key="1">
    <source>
        <dbReference type="SAM" id="Phobius"/>
    </source>
</evidence>